<proteinExistence type="predicted"/>
<protein>
    <submittedName>
        <fullName evidence="1">Uncharacterized protein</fullName>
    </submittedName>
</protein>
<reference evidence="1" key="1">
    <citation type="submission" date="2023-03" db="EMBL/GenBank/DDBJ databases">
        <title>Bacterial isolates from washroom surfaces on a university campus.</title>
        <authorList>
            <person name="Holman D.B."/>
            <person name="Gzyl K.E."/>
            <person name="Taheri A.E."/>
        </authorList>
    </citation>
    <scope>NUCLEOTIDE SEQUENCE</scope>
    <source>
        <strain evidence="1">RD03</strain>
    </source>
</reference>
<dbReference type="Proteomes" id="UP001159179">
    <property type="component" value="Unassembled WGS sequence"/>
</dbReference>
<dbReference type="RefSeq" id="WP_212942520.1">
    <property type="nucleotide sequence ID" value="NZ_CP197209.1"/>
</dbReference>
<organism evidence="1 2">
    <name type="scientific">Heyndrickxia oleronia</name>
    <dbReference type="NCBI Taxonomy" id="38875"/>
    <lineage>
        <taxon>Bacteria</taxon>
        <taxon>Bacillati</taxon>
        <taxon>Bacillota</taxon>
        <taxon>Bacilli</taxon>
        <taxon>Bacillales</taxon>
        <taxon>Bacillaceae</taxon>
        <taxon>Heyndrickxia</taxon>
    </lineage>
</organism>
<evidence type="ECO:0000313" key="1">
    <source>
        <dbReference type="EMBL" id="MDH5161600.1"/>
    </source>
</evidence>
<dbReference type="EMBL" id="JAROYP010000006">
    <property type="protein sequence ID" value="MDH5161600.1"/>
    <property type="molecule type" value="Genomic_DNA"/>
</dbReference>
<name>A0AAW6STI0_9BACI</name>
<gene>
    <name evidence="1" type="ORF">P5X88_11670</name>
</gene>
<dbReference type="AlphaFoldDB" id="A0AAW6STI0"/>
<accession>A0AAW6STI0</accession>
<sequence length="81" mass="9156">MKWCALCNGMGEAILACPNCDNSMFDQGRIYDFYDDYSPYMDIDVIKLADGDPVSSQKDECVHLFKCPNCGFDVQKKITIT</sequence>
<evidence type="ECO:0000313" key="2">
    <source>
        <dbReference type="Proteomes" id="UP001159179"/>
    </source>
</evidence>
<comment type="caution">
    <text evidence="1">The sequence shown here is derived from an EMBL/GenBank/DDBJ whole genome shotgun (WGS) entry which is preliminary data.</text>
</comment>